<evidence type="ECO:0000256" key="5">
    <source>
        <dbReference type="ARBA" id="ARBA00022723"/>
    </source>
</evidence>
<feature type="region of interest" description="Disordered" evidence="10">
    <location>
        <begin position="199"/>
        <end position="252"/>
    </location>
</feature>
<dbReference type="SUPFAM" id="SSF49464">
    <property type="entry name" value="Carboxypeptidase regulatory domain-like"/>
    <property type="match status" value="2"/>
</dbReference>
<comment type="cofactor">
    <cofactor evidence="1">
        <name>Zn(2+)</name>
        <dbReference type="ChEBI" id="CHEBI:29105"/>
    </cofactor>
</comment>
<evidence type="ECO:0000256" key="9">
    <source>
        <dbReference type="PROSITE-ProRule" id="PRU01379"/>
    </source>
</evidence>
<proteinExistence type="inferred from homology"/>
<dbReference type="PROSITE" id="PS52035">
    <property type="entry name" value="PEPTIDASE_M14"/>
    <property type="match status" value="1"/>
</dbReference>
<dbReference type="Gene3D" id="3.40.630.10">
    <property type="entry name" value="Zn peptidases"/>
    <property type="match status" value="1"/>
</dbReference>
<dbReference type="InterPro" id="IPR057246">
    <property type="entry name" value="CARBOXYPEPT_ZN_1"/>
</dbReference>
<keyword evidence="6" id="KW-0378">Hydrolase</keyword>
<dbReference type="SUPFAM" id="SSF53187">
    <property type="entry name" value="Zn-dependent exopeptidases"/>
    <property type="match status" value="1"/>
</dbReference>
<protein>
    <submittedName>
        <fullName evidence="13">Protein LTV1 homolog</fullName>
    </submittedName>
</protein>
<dbReference type="PROSITE" id="PS00133">
    <property type="entry name" value="CARBOXYPEPT_ZN_2"/>
    <property type="match status" value="1"/>
</dbReference>
<evidence type="ECO:0000259" key="11">
    <source>
        <dbReference type="PROSITE" id="PS52035"/>
    </source>
</evidence>
<dbReference type="SMART" id="SM00631">
    <property type="entry name" value="Zn_pept"/>
    <property type="match status" value="1"/>
</dbReference>
<organism evidence="12 13">
    <name type="scientific">Setaria digitata</name>
    <dbReference type="NCBI Taxonomy" id="48799"/>
    <lineage>
        <taxon>Eukaryota</taxon>
        <taxon>Metazoa</taxon>
        <taxon>Ecdysozoa</taxon>
        <taxon>Nematoda</taxon>
        <taxon>Chromadorea</taxon>
        <taxon>Rhabditida</taxon>
        <taxon>Spirurina</taxon>
        <taxon>Spiruromorpha</taxon>
        <taxon>Filarioidea</taxon>
        <taxon>Setariidae</taxon>
        <taxon>Setaria</taxon>
    </lineage>
</organism>
<sequence>MPEKRKKRRILRGYELEFPTGLTKDIDSASTSHTTATLPAHFPSLTAPKHKKWIDKKHSKTFRLVPQSQNVDEYDDGHFQQTIGEKDVDEHHRCGIYFDDDYNYLQHLKKVDEVTKNEMERSIIKALPGKTNQLTNVFESNGYEISVEFLKMGTLPDEMHIDPDIIADVMSDDIDFVNLTNDLDDDFVLQASGGELPSLRPPIPFSLEKNEFREDVSDSGDDYNEESELDSNYDDDQISEENVFNPSPNKKKLRPIDKQFDKLCEEYFGTDGEETDEEEEKFLLDPNFDQLKVLAKDFKKKVELVFEKNALAQRYREIDGETLEAIEESEQITVVCPNRKKAKWDCETVVSTYSNIYNRPGLIVDVSRKRKLKPVLREIEKMDPSLIRSTAQSAISKVSLTTLRTRGETTEERKIRKAAVRMIRAERRAEKKCNKLAFKEERKKAAVNRLGMWNYTILIPKGILMGIYFCGFGKNLEKNFSGDRGLSAAISWDSEIITSSAELSLSHHDTLWIYFGNKSEDVSIFHSREYMQNRVGKLKDIDPERIFNHDYLSMTAWLKEYAAKYPNITWLYSIGESVRNKTLWVLAISRSPRIHRLGVPEIKYVANMHGNEVVGREAMLYLIALLCDNYGKNRYLTSLIDSTRIHIMPSMNPDGYEMGSEGDRSGFAGRSNVHGIDLNRNFPARFPTHREISGGMFLEKETMAVIKWFREYPFVLSANFHGGSLVANYPYDDSTAGKDNIYSPTADDRLFVALAYSYARSHTNMWKTGRRCGLSFDGDFFVHGITNGAMWYHVAGGMQDWQYIHTNCLEITVEMGCYKFPWKNMLPRLWNEHKYSLLAFMEYAHRGIKGFVVNQWGYPIKNAIISVSQGKNITTTDAGEFWRILLPAFGGIHVRGEGSVRIAVFGVDSLGKSIVEELSNATCLPEDLFVRTLQHSTLHLLLSPLSAEQTIYLKDHEFDVLLLFGQGLPKSTLFSAGINTPSQFDQRKFDDSLMVALGNKTISCANHMLGRSVSSMVDGLNMMKTFQLGVSLGCDLSQPELTFSAVAAILQVIISVYNGVKIVETKYPVVSPTSLAVTKTLKPSNANHMEMNCISLTNVGLMKVMVFGDGRVPYILIMAVEQKTSSLVYELAADLCSKSTRSQLVRGLLNTATLILIPSIPFTQTYCHDYLSVVQFRPFIEQVLDIYPLTDYVMLFATGGMKVRYTDASKLGRAKDLAFSYVSHHSLMKSSESEICSRRDFLPEPTISELQWDMEKWREAPDILLIQMACCYEDHGTGDFYEENKASLISTLSKKVQGLSGTIKGTYGSPVKAPVKLSVGDLVFYTKLDGYYYIWLSPGVYTIDVYKDNYQPYTFSAEISLHRLCVVRKAKSVRRWGDGFERLPLNDFDSDASSGDDVVLDSTRLPLHRPY</sequence>
<dbReference type="Pfam" id="PF04180">
    <property type="entry name" value="LTV"/>
    <property type="match status" value="1"/>
</dbReference>
<dbReference type="CDD" id="cd03858">
    <property type="entry name" value="M14_CP_N-E_like"/>
    <property type="match status" value="1"/>
</dbReference>
<evidence type="ECO:0000256" key="6">
    <source>
        <dbReference type="ARBA" id="ARBA00022801"/>
    </source>
</evidence>
<feature type="compositionally biased region" description="Acidic residues" evidence="10">
    <location>
        <begin position="217"/>
        <end position="239"/>
    </location>
</feature>
<name>A0A915PMD8_9BILA</name>
<keyword evidence="5" id="KW-0479">Metal-binding</keyword>
<keyword evidence="12" id="KW-1185">Reference proteome</keyword>
<dbReference type="Proteomes" id="UP000887581">
    <property type="component" value="Unplaced"/>
</dbReference>
<dbReference type="Pfam" id="PF00246">
    <property type="entry name" value="Peptidase_M14"/>
    <property type="match status" value="1"/>
</dbReference>
<dbReference type="GO" id="GO:0006518">
    <property type="term" value="P:peptide metabolic process"/>
    <property type="evidence" value="ECO:0007669"/>
    <property type="project" value="TreeGrafter"/>
</dbReference>
<evidence type="ECO:0000256" key="4">
    <source>
        <dbReference type="ARBA" id="ARBA00022670"/>
    </source>
</evidence>
<dbReference type="GO" id="GO:0004181">
    <property type="term" value="F:metallocarboxypeptidase activity"/>
    <property type="evidence" value="ECO:0007669"/>
    <property type="project" value="InterPro"/>
</dbReference>
<dbReference type="PANTHER" id="PTHR11532:SF62">
    <property type="entry name" value="CARBOXYPEPTIDASE D"/>
    <property type="match status" value="1"/>
</dbReference>
<evidence type="ECO:0000256" key="1">
    <source>
        <dbReference type="ARBA" id="ARBA00001947"/>
    </source>
</evidence>
<reference evidence="13" key="1">
    <citation type="submission" date="2022-11" db="UniProtKB">
        <authorList>
            <consortium name="WormBaseParasite"/>
        </authorList>
    </citation>
    <scope>IDENTIFICATION</scope>
</reference>
<dbReference type="PRINTS" id="PR00765">
    <property type="entry name" value="CRBOXYPTASEA"/>
</dbReference>
<feature type="domain" description="Peptidase M14" evidence="11">
    <location>
        <begin position="547"/>
        <end position="844"/>
    </location>
</feature>
<dbReference type="GO" id="GO:0042274">
    <property type="term" value="P:ribosomal small subunit biogenesis"/>
    <property type="evidence" value="ECO:0007669"/>
    <property type="project" value="InterPro"/>
</dbReference>
<dbReference type="PANTHER" id="PTHR11532">
    <property type="entry name" value="PROTEASE M14 CARBOXYPEPTIDASE"/>
    <property type="match status" value="1"/>
</dbReference>
<dbReference type="FunFam" id="3.40.630.10:FF:000020">
    <property type="entry name" value="Carboxypeptidase D"/>
    <property type="match status" value="1"/>
</dbReference>
<dbReference type="InterPro" id="IPR000834">
    <property type="entry name" value="Peptidase_M14"/>
</dbReference>
<dbReference type="Gene3D" id="2.60.40.1120">
    <property type="entry name" value="Carboxypeptidase-like, regulatory domain"/>
    <property type="match status" value="2"/>
</dbReference>
<dbReference type="WBParaSite" id="sdigi.contig18.g1668.t1">
    <property type="protein sequence ID" value="sdigi.contig18.g1668.t1"/>
    <property type="gene ID" value="sdigi.contig18.g1668"/>
</dbReference>
<evidence type="ECO:0000256" key="7">
    <source>
        <dbReference type="ARBA" id="ARBA00022833"/>
    </source>
</evidence>
<evidence type="ECO:0000256" key="8">
    <source>
        <dbReference type="ARBA" id="ARBA00023180"/>
    </source>
</evidence>
<keyword evidence="4" id="KW-0645">Protease</keyword>
<dbReference type="InterPro" id="IPR008969">
    <property type="entry name" value="CarboxyPept-like_regulatory"/>
</dbReference>
<dbReference type="GO" id="GO:0005615">
    <property type="term" value="C:extracellular space"/>
    <property type="evidence" value="ECO:0007669"/>
    <property type="project" value="TreeGrafter"/>
</dbReference>
<accession>A0A915PMD8</accession>
<comment type="similarity">
    <text evidence="2 9">Belongs to the peptidase M14 family.</text>
</comment>
<evidence type="ECO:0000313" key="13">
    <source>
        <dbReference type="WBParaSite" id="sdigi.contig18.g1668.t1"/>
    </source>
</evidence>
<evidence type="ECO:0000313" key="12">
    <source>
        <dbReference type="Proteomes" id="UP000887581"/>
    </source>
</evidence>
<dbReference type="InterPro" id="IPR050753">
    <property type="entry name" value="Peptidase_M14_domain"/>
</dbReference>
<dbReference type="PROSITE" id="PS00132">
    <property type="entry name" value="CARBOXYPEPT_ZN_1"/>
    <property type="match status" value="1"/>
</dbReference>
<evidence type="ECO:0000256" key="10">
    <source>
        <dbReference type="SAM" id="MobiDB-lite"/>
    </source>
</evidence>
<keyword evidence="8" id="KW-0325">Glycoprotein</keyword>
<dbReference type="GO" id="GO:0016485">
    <property type="term" value="P:protein processing"/>
    <property type="evidence" value="ECO:0007669"/>
    <property type="project" value="TreeGrafter"/>
</dbReference>
<evidence type="ECO:0000256" key="2">
    <source>
        <dbReference type="ARBA" id="ARBA00005988"/>
    </source>
</evidence>
<dbReference type="GO" id="GO:0008270">
    <property type="term" value="F:zinc ion binding"/>
    <property type="evidence" value="ECO:0007669"/>
    <property type="project" value="InterPro"/>
</dbReference>
<feature type="active site" description="Proton donor/acceptor" evidence="9">
    <location>
        <position position="814"/>
    </location>
</feature>
<evidence type="ECO:0000256" key="3">
    <source>
        <dbReference type="ARBA" id="ARBA00022645"/>
    </source>
</evidence>
<dbReference type="InterPro" id="IPR007307">
    <property type="entry name" value="Ltv1"/>
</dbReference>
<dbReference type="InterPro" id="IPR057247">
    <property type="entry name" value="CARBOXYPEPT_ZN_2"/>
</dbReference>
<keyword evidence="7" id="KW-0862">Zinc</keyword>
<keyword evidence="3" id="KW-0121">Carboxypeptidase</keyword>